<organism evidence="1 2">
    <name type="scientific">Sessilibacter corallicola</name>
    <dbReference type="NCBI Taxonomy" id="2904075"/>
    <lineage>
        <taxon>Bacteria</taxon>
        <taxon>Pseudomonadati</taxon>
        <taxon>Pseudomonadota</taxon>
        <taxon>Gammaproteobacteria</taxon>
        <taxon>Cellvibrionales</taxon>
        <taxon>Cellvibrionaceae</taxon>
        <taxon>Sessilibacter</taxon>
    </lineage>
</organism>
<keyword evidence="2" id="KW-1185">Reference proteome</keyword>
<comment type="caution">
    <text evidence="1">The sequence shown here is derived from an EMBL/GenBank/DDBJ whole genome shotgun (WGS) entry which is preliminary data.</text>
</comment>
<evidence type="ECO:0000313" key="1">
    <source>
        <dbReference type="EMBL" id="GAA6169138.1"/>
    </source>
</evidence>
<dbReference type="Proteomes" id="UP001465153">
    <property type="component" value="Unassembled WGS sequence"/>
</dbReference>
<accession>A0ABQ0ABV6</accession>
<dbReference type="EMBL" id="BAABWN010000010">
    <property type="protein sequence ID" value="GAA6169138.1"/>
    <property type="molecule type" value="Genomic_DNA"/>
</dbReference>
<protein>
    <recommendedName>
        <fullName evidence="3">Site-specific DNA-methyltransferase (adenine-specific)</fullName>
    </recommendedName>
</protein>
<reference evidence="1 2" key="1">
    <citation type="submission" date="2024-04" db="EMBL/GenBank/DDBJ databases">
        <title>Draft genome sequence of Sessilibacter corallicola NBRC 116591.</title>
        <authorList>
            <person name="Miyakawa T."/>
            <person name="Kusuya Y."/>
            <person name="Miura T."/>
        </authorList>
    </citation>
    <scope>NUCLEOTIDE SEQUENCE [LARGE SCALE GENOMIC DNA]</scope>
    <source>
        <strain evidence="1 2">KU-00831-HH</strain>
    </source>
</reference>
<proteinExistence type="predicted"/>
<sequence>MAIKKDTLALTLECLFKIAAAINSEQAETEDQYEAYTNNGLPFKA</sequence>
<evidence type="ECO:0008006" key="3">
    <source>
        <dbReference type="Google" id="ProtNLM"/>
    </source>
</evidence>
<evidence type="ECO:0000313" key="2">
    <source>
        <dbReference type="Proteomes" id="UP001465153"/>
    </source>
</evidence>
<name>A0ABQ0ABV6_9GAMM</name>
<gene>
    <name evidence="1" type="ORF">NBRC116591_29490</name>
</gene>